<keyword evidence="5" id="KW-1185">Reference proteome</keyword>
<dbReference type="InterPro" id="IPR024545">
    <property type="entry name" value="Mto1-like_Mto2p-bd"/>
</dbReference>
<evidence type="ECO:0000256" key="1">
    <source>
        <dbReference type="SAM" id="Coils"/>
    </source>
</evidence>
<feature type="compositionally biased region" description="Basic residues" evidence="2">
    <location>
        <begin position="25"/>
        <end position="36"/>
    </location>
</feature>
<evidence type="ECO:0000313" key="4">
    <source>
        <dbReference type="EMBL" id="NGM83457.1"/>
    </source>
</evidence>
<feature type="coiled-coil region" evidence="1">
    <location>
        <begin position="44"/>
        <end position="74"/>
    </location>
</feature>
<keyword evidence="1" id="KW-0175">Coiled coil</keyword>
<evidence type="ECO:0000313" key="5">
    <source>
        <dbReference type="Proteomes" id="UP000480151"/>
    </source>
</evidence>
<reference evidence="4 5" key="1">
    <citation type="submission" date="2020-02" db="EMBL/GenBank/DDBJ databases">
        <authorList>
            <person name="Gao J."/>
            <person name="Sun J."/>
        </authorList>
    </citation>
    <scope>NUCLEOTIDE SEQUENCE [LARGE SCALE GENOMIC DNA]</scope>
    <source>
        <strain evidence="4 5">7124</strain>
    </source>
</reference>
<dbReference type="Proteomes" id="UP000480151">
    <property type="component" value="Unassembled WGS sequence"/>
</dbReference>
<dbReference type="AlphaFoldDB" id="A0A6M1PIS2"/>
<comment type="caution">
    <text evidence="4">The sequence shown here is derived from an EMBL/GenBank/DDBJ whole genome shotgun (WGS) entry which is preliminary data.</text>
</comment>
<organism evidence="4 5">
    <name type="scientific">Paenibacillus apii</name>
    <dbReference type="NCBI Taxonomy" id="1850370"/>
    <lineage>
        <taxon>Bacteria</taxon>
        <taxon>Bacillati</taxon>
        <taxon>Bacillota</taxon>
        <taxon>Bacilli</taxon>
        <taxon>Bacillales</taxon>
        <taxon>Paenibacillaceae</taxon>
        <taxon>Paenibacillus</taxon>
    </lineage>
</organism>
<sequence>MNWSSLLTLICPLMMVVMMLGMKGSHGHGHGKKSSHSHGVSSADSGIRLELDELKAQNEQLKRELDTLKSYQKAE</sequence>
<dbReference type="RefSeq" id="WP_165098924.1">
    <property type="nucleotide sequence ID" value="NZ_JAAKGU010000005.1"/>
</dbReference>
<evidence type="ECO:0000256" key="2">
    <source>
        <dbReference type="SAM" id="MobiDB-lite"/>
    </source>
</evidence>
<feature type="domain" description="Mto1-like Mto2p-binding" evidence="3">
    <location>
        <begin position="44"/>
        <end position="72"/>
    </location>
</feature>
<name>A0A6M1PIS2_9BACL</name>
<protein>
    <recommendedName>
        <fullName evidence="3">Mto1-like Mto2p-binding domain-containing protein</fullName>
    </recommendedName>
</protein>
<dbReference type="EMBL" id="JAAKGU010000005">
    <property type="protein sequence ID" value="NGM83457.1"/>
    <property type="molecule type" value="Genomic_DNA"/>
</dbReference>
<dbReference type="Pfam" id="PF12808">
    <property type="entry name" value="Mto2_bdg"/>
    <property type="match status" value="1"/>
</dbReference>
<gene>
    <name evidence="4" type="ORF">G5B47_13620</name>
</gene>
<proteinExistence type="predicted"/>
<evidence type="ECO:0000259" key="3">
    <source>
        <dbReference type="Pfam" id="PF12808"/>
    </source>
</evidence>
<accession>A0A6M1PIS2</accession>
<feature type="region of interest" description="Disordered" evidence="2">
    <location>
        <begin position="24"/>
        <end position="43"/>
    </location>
</feature>